<reference evidence="1" key="1">
    <citation type="journal article" date="2013" name="Genome Announc.">
        <title>First complete sequence of a giant linear plasmid from a micrococcus strain isolated from an extremely high-altitude lake.</title>
        <authorList>
            <person name="Dib J.R."/>
            <person name="Schuldes J."/>
            <person name="Thurmer A."/>
            <person name="Farias M.E."/>
            <person name="Daniel R."/>
            <person name="Meinhardt F."/>
        </authorList>
    </citation>
    <scope>NUCLEOTIDE SEQUENCE</scope>
    <source>
        <strain evidence="1">V7</strain>
        <plasmid evidence="1">pLMV7</plasmid>
    </source>
</reference>
<proteinExistence type="predicted"/>
<dbReference type="AlphaFoldDB" id="U5NZU1"/>
<keyword evidence="1" id="KW-0614">Plasmid</keyword>
<dbReference type="EMBL" id="KF577591">
    <property type="protein sequence ID" value="AGY35440.1"/>
    <property type="molecule type" value="Genomic_DNA"/>
</dbReference>
<protein>
    <submittedName>
        <fullName evidence="1">Uncharacterized protein</fullName>
    </submittedName>
</protein>
<accession>U5NZU1</accession>
<gene>
    <name evidence="1" type="ORF">LMV7_p00180</name>
</gene>
<name>U5NZU1_9MICC</name>
<evidence type="ECO:0000313" key="1">
    <source>
        <dbReference type="EMBL" id="AGY35440.1"/>
    </source>
</evidence>
<geneLocation type="plasmid" evidence="1">
    <name>pLMV7</name>
</geneLocation>
<organism evidence="1">
    <name type="scientific">Micrococcus sp. V7</name>
    <dbReference type="NCBI Taxonomy" id="404582"/>
    <lineage>
        <taxon>Bacteria</taxon>
        <taxon>Bacillati</taxon>
        <taxon>Actinomycetota</taxon>
        <taxon>Actinomycetes</taxon>
        <taxon>Micrococcales</taxon>
        <taxon>Micrococcaceae</taxon>
        <taxon>Micrococcus</taxon>
    </lineage>
</organism>
<sequence>MSEVFSSLGSARAIAGRDTPAGEAIGNATSIVIKVLEVVVTYRSIPLDELKRLEASKAENVKQLAEKSLASLRASMLYLNEIPTLDAVGEEAEGLRDNLHGLAKVCSRRLELLEEAGFKGVLFRNEELLIPRIKE</sequence>